<dbReference type="EMBL" id="JANGAB010000002">
    <property type="protein sequence ID" value="MCQ4949152.1"/>
    <property type="molecule type" value="Genomic_DNA"/>
</dbReference>
<dbReference type="InterPro" id="IPR040538">
    <property type="entry name" value="Cch_HTH"/>
</dbReference>
<protein>
    <submittedName>
        <fullName evidence="3">DUF927 domain-containing protein</fullName>
    </submittedName>
</protein>
<evidence type="ECO:0000259" key="2">
    <source>
        <dbReference type="Pfam" id="PF18662"/>
    </source>
</evidence>
<name>A0AAW5KAW9_9FIRM</name>
<reference evidence="3" key="1">
    <citation type="submission" date="2022-06" db="EMBL/GenBank/DDBJ databases">
        <title>Isolation of gut microbiota from human fecal samples.</title>
        <authorList>
            <person name="Pamer E.G."/>
            <person name="Barat B."/>
            <person name="Waligurski E."/>
            <person name="Medina S."/>
            <person name="Paddock L."/>
            <person name="Mostad J."/>
        </authorList>
    </citation>
    <scope>NUCLEOTIDE SEQUENCE</scope>
    <source>
        <strain evidence="3">DFI.7.96</strain>
    </source>
</reference>
<accession>A0AAW5KAW9</accession>
<dbReference type="RefSeq" id="WP_256135837.1">
    <property type="nucleotide sequence ID" value="NZ_JANGAB010000002.1"/>
</dbReference>
<dbReference type="Pfam" id="PF06048">
    <property type="entry name" value="DUF927"/>
    <property type="match status" value="1"/>
</dbReference>
<dbReference type="Proteomes" id="UP001205063">
    <property type="component" value="Unassembled WGS sequence"/>
</dbReference>
<evidence type="ECO:0000259" key="1">
    <source>
        <dbReference type="Pfam" id="PF06048"/>
    </source>
</evidence>
<feature type="domain" description="DUF927" evidence="1">
    <location>
        <begin position="113"/>
        <end position="371"/>
    </location>
</feature>
<dbReference type="Pfam" id="PF18662">
    <property type="entry name" value="HTH_56"/>
    <property type="match status" value="1"/>
</dbReference>
<evidence type="ECO:0000313" key="3">
    <source>
        <dbReference type="EMBL" id="MCQ4949152.1"/>
    </source>
</evidence>
<organism evidence="3 4">
    <name type="scientific">Bittarella massiliensis</name>
    <name type="common">ex Durand et al. 2017</name>
    <dbReference type="NCBI Taxonomy" id="1720313"/>
    <lineage>
        <taxon>Bacteria</taxon>
        <taxon>Bacillati</taxon>
        <taxon>Bacillota</taxon>
        <taxon>Clostridia</taxon>
        <taxon>Eubacteriales</taxon>
        <taxon>Oscillospiraceae</taxon>
        <taxon>Bittarella (ex Durand et al. 2017)</taxon>
    </lineage>
</organism>
<evidence type="ECO:0000313" key="4">
    <source>
        <dbReference type="Proteomes" id="UP001205063"/>
    </source>
</evidence>
<sequence>MKNGRRMDIEAIQIPNYTREDYLEGTAPYEFLYQFTGDPFVLERLAQRMGEQAQRLRVYGFKRTFGEYAKKQRALLAPVCGQGVTRFAGQPLELATGPWRADGEGVAIFEGYREMEACNHPILPVMRLVNIDTGVEKMVLAFCKGGRWRQITAEKRTLASRREILELANAGVAVTSETAGTLVRYLHDIEGLNYEQIPERRSVGRLGWIEGEGFSPYVEELVFDGDQSFRPFFESVRTRGEWESWLAVAREVRAGEGIAARMALAASFASALVGPLGCLPFFLHLWGGTETGKTVGLMLAASVWADPEMGRYIHTFNSTAVGRERSAAFCNALPLILDELQIAKDKQTFDKDIYLLAEGVGRTRGTREGGTDRVPTWHNCILTSGEMPITSAFSGGGAVNRILEVECGERLFADPRRVAAAVRLHHGHAGRRFVQRLDGAGLAEAAALFEGHRAALGEGDATEKQAMAAALLLTADELATCWLFADGRALERREVAEHLRSRASVDQNGRCYDYLCEYAVQNRHRFCGESEQTEVWGALEPGRVYMVRSAFDRICREAGYDPRAFLSWARQAGRIDVRPGKGFTLTRRINHAPCHCVALRLPGEEDDRAEEAV</sequence>
<gene>
    <name evidence="3" type="ORF">NE646_05660</name>
</gene>
<comment type="caution">
    <text evidence="3">The sequence shown here is derived from an EMBL/GenBank/DDBJ whole genome shotgun (WGS) entry which is preliminary data.</text>
</comment>
<feature type="domain" description="Cch helix turn helix" evidence="2">
    <location>
        <begin position="507"/>
        <end position="603"/>
    </location>
</feature>
<dbReference type="InterPro" id="IPR009270">
    <property type="entry name" value="DUF927"/>
</dbReference>
<dbReference type="AlphaFoldDB" id="A0AAW5KAW9"/>
<proteinExistence type="predicted"/>